<reference evidence="2 3" key="1">
    <citation type="submission" date="2020-03" db="EMBL/GenBank/DDBJ databases">
        <title>Rubrivivax benzoatilyticus JA2 (sequenced after 10 years sub-culturing).</title>
        <authorList>
            <person name="Gupta D."/>
            <person name="Chintalapati S."/>
            <person name="Chintalapati V.R."/>
        </authorList>
    </citation>
    <scope>NUCLEOTIDE SEQUENCE [LARGE SCALE GENOMIC DNA]</scope>
    <source>
        <strain evidence="2 3">JA2-Mal</strain>
    </source>
</reference>
<protein>
    <submittedName>
        <fullName evidence="2">Type II secretion system protein M</fullName>
    </submittedName>
</protein>
<organism evidence="2 3">
    <name type="scientific">Rubrivivax benzoatilyticus</name>
    <dbReference type="NCBI Taxonomy" id="316997"/>
    <lineage>
        <taxon>Bacteria</taxon>
        <taxon>Pseudomonadati</taxon>
        <taxon>Pseudomonadota</taxon>
        <taxon>Betaproteobacteria</taxon>
        <taxon>Burkholderiales</taxon>
        <taxon>Sphaerotilaceae</taxon>
        <taxon>Rubrivivax</taxon>
    </lineage>
</organism>
<accession>A0ABX0HS00</accession>
<dbReference type="Pfam" id="PF04612">
    <property type="entry name" value="T2SSM"/>
    <property type="match status" value="1"/>
</dbReference>
<evidence type="ECO:0000256" key="1">
    <source>
        <dbReference type="SAM" id="Phobius"/>
    </source>
</evidence>
<keyword evidence="3" id="KW-1185">Reference proteome</keyword>
<dbReference type="Proteomes" id="UP000802098">
    <property type="component" value="Unassembled WGS sequence"/>
</dbReference>
<evidence type="ECO:0000313" key="2">
    <source>
        <dbReference type="EMBL" id="NHK97000.1"/>
    </source>
</evidence>
<evidence type="ECO:0000313" key="3">
    <source>
        <dbReference type="Proteomes" id="UP000802098"/>
    </source>
</evidence>
<name>A0ABX0HS00_9BURK</name>
<dbReference type="EMBL" id="JAAOCD010000001">
    <property type="protein sequence ID" value="NHK97000.1"/>
    <property type="molecule type" value="Genomic_DNA"/>
</dbReference>
<sequence length="165" mass="17400">MKHPQDVARRAPLNAWWTRLAPRERLLVATAAAVVVLYLVFAVAVQPAWRTLSAAPAKLEALDVELQAMGRLAAEARELRNAPPVNAEQAAAALRAASQRLGPRGRLALQGERAVLTLDNADAAELQAWLAEVRSGARARPVEATLTRGAGGYSGSIVVALGDAG</sequence>
<proteinExistence type="predicted"/>
<feature type="transmembrane region" description="Helical" evidence="1">
    <location>
        <begin position="26"/>
        <end position="49"/>
    </location>
</feature>
<gene>
    <name evidence="2" type="ORF">G7087_01280</name>
</gene>
<keyword evidence="1" id="KW-1133">Transmembrane helix</keyword>
<dbReference type="RefSeq" id="WP_037290433.1">
    <property type="nucleotide sequence ID" value="NZ_JAAOCD010000001.1"/>
</dbReference>
<keyword evidence="1" id="KW-0472">Membrane</keyword>
<comment type="caution">
    <text evidence="2">The sequence shown here is derived from an EMBL/GenBank/DDBJ whole genome shotgun (WGS) entry which is preliminary data.</text>
</comment>
<dbReference type="InterPro" id="IPR007690">
    <property type="entry name" value="T2SS_GspM"/>
</dbReference>
<keyword evidence="1" id="KW-0812">Transmembrane</keyword>